<feature type="DNA-binding region" description="H-T-H motif" evidence="2">
    <location>
        <begin position="52"/>
        <end position="71"/>
    </location>
</feature>
<dbReference type="Proteomes" id="UP000494205">
    <property type="component" value="Unassembled WGS sequence"/>
</dbReference>
<dbReference type="SUPFAM" id="SSF46689">
    <property type="entry name" value="Homeodomain-like"/>
    <property type="match status" value="1"/>
</dbReference>
<dbReference type="Gene3D" id="1.10.357.10">
    <property type="entry name" value="Tetracycline Repressor, domain 2"/>
    <property type="match status" value="1"/>
</dbReference>
<dbReference type="PROSITE" id="PS50977">
    <property type="entry name" value="HTH_TETR_2"/>
    <property type="match status" value="1"/>
</dbReference>
<dbReference type="PRINTS" id="PR00455">
    <property type="entry name" value="HTHTETR"/>
</dbReference>
<evidence type="ECO:0000313" key="5">
    <source>
        <dbReference type="EMBL" id="CAB3722076.1"/>
    </source>
</evidence>
<name>A0A2N7WF10_9BURK</name>
<dbReference type="GO" id="GO:0003700">
    <property type="term" value="F:DNA-binding transcription factor activity"/>
    <property type="evidence" value="ECO:0007669"/>
    <property type="project" value="TreeGrafter"/>
</dbReference>
<dbReference type="OrthoDB" id="2356263at2"/>
<proteinExistence type="predicted"/>
<evidence type="ECO:0000256" key="3">
    <source>
        <dbReference type="SAM" id="MobiDB-lite"/>
    </source>
</evidence>
<organism evidence="5 8">
    <name type="scientific">Paraburkholderia rhynchosiae</name>
    <dbReference type="NCBI Taxonomy" id="487049"/>
    <lineage>
        <taxon>Bacteria</taxon>
        <taxon>Pseudomonadati</taxon>
        <taxon>Pseudomonadota</taxon>
        <taxon>Betaproteobacteria</taxon>
        <taxon>Burkholderiales</taxon>
        <taxon>Burkholderiaceae</taxon>
        <taxon>Paraburkholderia</taxon>
    </lineage>
</organism>
<keyword evidence="7" id="KW-1185">Reference proteome</keyword>
<dbReference type="InterPro" id="IPR001647">
    <property type="entry name" value="HTH_TetR"/>
</dbReference>
<reference evidence="5 8" key="2">
    <citation type="submission" date="2020-04" db="EMBL/GenBank/DDBJ databases">
        <authorList>
            <person name="De Canck E."/>
        </authorList>
    </citation>
    <scope>NUCLEOTIDE SEQUENCE [LARGE SCALE GENOMIC DNA]</scope>
    <source>
        <strain evidence="5 8">LMG 27174</strain>
    </source>
</reference>
<reference evidence="6 7" key="1">
    <citation type="submission" date="2018-01" db="EMBL/GenBank/DDBJ databases">
        <title>Whole genome analyses suggest that Burkholderia sensu lato contains two further novel genera in the rhizoxinica-symbiotica group Mycetohabitans gen. nov., and Trinickia gen. nov.: implications for the evolution of diazotrophy and nodulation in the Burkholderiaceae.</title>
        <authorList>
            <person name="Estrada-de los Santos P."/>
            <person name="Palmer M."/>
            <person name="Chavez-Ramirez B."/>
            <person name="Beukes C."/>
            <person name="Steenkamp E.T."/>
            <person name="Hirsch A.M."/>
            <person name="Manyaka P."/>
            <person name="Maluk M."/>
            <person name="Lafos M."/>
            <person name="Crook M."/>
            <person name="Gross E."/>
            <person name="Simon M.F."/>
            <person name="Bueno dos Reis Junior F."/>
            <person name="Poole P.S."/>
            <person name="Venter S.N."/>
            <person name="James E.K."/>
        </authorList>
    </citation>
    <scope>NUCLEOTIDE SEQUENCE [LARGE SCALE GENOMIC DNA]</scope>
    <source>
        <strain evidence="6 7">WSM 3937</strain>
    </source>
</reference>
<feature type="domain" description="HTH tetR-type" evidence="4">
    <location>
        <begin position="29"/>
        <end position="89"/>
    </location>
</feature>
<dbReference type="EMBL" id="PNXY01000019">
    <property type="protein sequence ID" value="PMS27925.1"/>
    <property type="molecule type" value="Genomic_DNA"/>
</dbReference>
<feature type="region of interest" description="Disordered" evidence="3">
    <location>
        <begin position="1"/>
        <end position="22"/>
    </location>
</feature>
<dbReference type="Pfam" id="PF00440">
    <property type="entry name" value="TetR_N"/>
    <property type="match status" value="1"/>
</dbReference>
<dbReference type="AlphaFoldDB" id="A0A2N7WF10"/>
<dbReference type="InterPro" id="IPR050109">
    <property type="entry name" value="HTH-type_TetR-like_transc_reg"/>
</dbReference>
<dbReference type="GO" id="GO:0000976">
    <property type="term" value="F:transcription cis-regulatory region binding"/>
    <property type="evidence" value="ECO:0007669"/>
    <property type="project" value="TreeGrafter"/>
</dbReference>
<dbReference type="Proteomes" id="UP000235659">
    <property type="component" value="Unassembled WGS sequence"/>
</dbReference>
<gene>
    <name evidence="6" type="ORF">C0Z16_23955</name>
    <name evidence="5" type="ORF">LMG27174_05055</name>
</gene>
<dbReference type="PANTHER" id="PTHR30055">
    <property type="entry name" value="HTH-TYPE TRANSCRIPTIONAL REGULATOR RUTR"/>
    <property type="match status" value="1"/>
</dbReference>
<dbReference type="RefSeq" id="WP_102634554.1">
    <property type="nucleotide sequence ID" value="NZ_CADIJZ010000021.1"/>
</dbReference>
<keyword evidence="1 2" id="KW-0238">DNA-binding</keyword>
<evidence type="ECO:0000313" key="8">
    <source>
        <dbReference type="Proteomes" id="UP000494205"/>
    </source>
</evidence>
<dbReference type="InterPro" id="IPR041586">
    <property type="entry name" value="PsrA_TetR_C"/>
</dbReference>
<sequence length="249" mass="27042">MPNLSNRSPRAPTMAKPVAASAPAAITRRTTAGRILDTAEELFALHGYFGTSIRDIMQACGLEFSLARYHFGSKDALFREAIGRRAAVISQQVTESLDELLDNTRGAAPSVEAIVTALSTPAFAHLKSGDPGWHNYLRLLTQNSCLLERPDLTAPFYDQYAATAARYREAFAIALPDADIDTIRLMQGFVESVFHLVLNELYARAAKAGSTVGASQLSSVDIDNMHSYLVRFATGGIDALVRPPHSFPD</sequence>
<evidence type="ECO:0000256" key="1">
    <source>
        <dbReference type="ARBA" id="ARBA00023125"/>
    </source>
</evidence>
<evidence type="ECO:0000313" key="7">
    <source>
        <dbReference type="Proteomes" id="UP000235659"/>
    </source>
</evidence>
<evidence type="ECO:0000256" key="2">
    <source>
        <dbReference type="PROSITE-ProRule" id="PRU00335"/>
    </source>
</evidence>
<dbReference type="EMBL" id="CADIJZ010000021">
    <property type="protein sequence ID" value="CAB3722076.1"/>
    <property type="molecule type" value="Genomic_DNA"/>
</dbReference>
<evidence type="ECO:0000313" key="6">
    <source>
        <dbReference type="EMBL" id="PMS27925.1"/>
    </source>
</evidence>
<dbReference type="InterPro" id="IPR036271">
    <property type="entry name" value="Tet_transcr_reg_TetR-rel_C_sf"/>
</dbReference>
<dbReference type="Pfam" id="PF17939">
    <property type="entry name" value="TetR_C_30"/>
    <property type="match status" value="1"/>
</dbReference>
<dbReference type="InterPro" id="IPR009057">
    <property type="entry name" value="Homeodomain-like_sf"/>
</dbReference>
<protein>
    <submittedName>
        <fullName evidence="6">TetR family transcriptional regulator</fullName>
    </submittedName>
</protein>
<evidence type="ECO:0000259" key="4">
    <source>
        <dbReference type="PROSITE" id="PS50977"/>
    </source>
</evidence>
<dbReference type="PANTHER" id="PTHR30055:SF235">
    <property type="entry name" value="TRANSCRIPTIONAL REGULATORY PROTEIN"/>
    <property type="match status" value="1"/>
</dbReference>
<dbReference type="SUPFAM" id="SSF48498">
    <property type="entry name" value="Tetracyclin repressor-like, C-terminal domain"/>
    <property type="match status" value="1"/>
</dbReference>
<accession>A0A2N7WF10</accession>